<comment type="caution">
    <text evidence="3">The sequence shown here is derived from an EMBL/GenBank/DDBJ whole genome shotgun (WGS) entry which is preliminary data.</text>
</comment>
<dbReference type="PANTHER" id="PTHR14015:SF2">
    <property type="entry name" value="OPIOID GROWTH FACTOR RECEPTOR (OGFR) CONSERVED DOMAIN-CONTAINING PROTEIN"/>
    <property type="match status" value="1"/>
</dbReference>
<evidence type="ECO:0000313" key="4">
    <source>
        <dbReference type="Proteomes" id="UP001465976"/>
    </source>
</evidence>
<dbReference type="InterPro" id="IPR039574">
    <property type="entry name" value="OGFr"/>
</dbReference>
<dbReference type="InterPro" id="IPR006757">
    <property type="entry name" value="OGF_rcpt"/>
</dbReference>
<accession>A0ABR3G042</accession>
<name>A0ABR3G042_9AGAR</name>
<proteinExistence type="inferred from homology"/>
<dbReference type="EMBL" id="JBAHYK010000015">
    <property type="protein sequence ID" value="KAL0581154.1"/>
    <property type="molecule type" value="Genomic_DNA"/>
</dbReference>
<organism evidence="3 4">
    <name type="scientific">Marasmius crinis-equi</name>
    <dbReference type="NCBI Taxonomy" id="585013"/>
    <lineage>
        <taxon>Eukaryota</taxon>
        <taxon>Fungi</taxon>
        <taxon>Dikarya</taxon>
        <taxon>Basidiomycota</taxon>
        <taxon>Agaricomycotina</taxon>
        <taxon>Agaricomycetes</taxon>
        <taxon>Agaricomycetidae</taxon>
        <taxon>Agaricales</taxon>
        <taxon>Marasmiineae</taxon>
        <taxon>Marasmiaceae</taxon>
        <taxon>Marasmius</taxon>
    </lineage>
</organism>
<protein>
    <recommendedName>
        <fullName evidence="2">Opioid growth factor receptor (OGFr) conserved domain-containing protein</fullName>
    </recommendedName>
</protein>
<feature type="domain" description="Opioid growth factor receptor (OGFr) conserved" evidence="2">
    <location>
        <begin position="23"/>
        <end position="208"/>
    </location>
</feature>
<comment type="similarity">
    <text evidence="1">Belongs to the opioid growth factor receptor family.</text>
</comment>
<dbReference type="PANTHER" id="PTHR14015">
    <property type="entry name" value="OPIOID GROWTH FACTOR RECEPTOR OGFR ZETA-TYPE OPIOID RECEPTOR"/>
    <property type="match status" value="1"/>
</dbReference>
<evidence type="ECO:0000256" key="1">
    <source>
        <dbReference type="ARBA" id="ARBA00010365"/>
    </source>
</evidence>
<evidence type="ECO:0000259" key="2">
    <source>
        <dbReference type="Pfam" id="PF04664"/>
    </source>
</evidence>
<evidence type="ECO:0000313" key="3">
    <source>
        <dbReference type="EMBL" id="KAL0581154.1"/>
    </source>
</evidence>
<reference evidence="3 4" key="1">
    <citation type="submission" date="2024-02" db="EMBL/GenBank/DDBJ databases">
        <title>A draft genome for the cacao thread blight pathogen Marasmius crinis-equi.</title>
        <authorList>
            <person name="Cohen S.P."/>
            <person name="Baruah I.K."/>
            <person name="Amoako-Attah I."/>
            <person name="Bukari Y."/>
            <person name="Meinhardt L.W."/>
            <person name="Bailey B.A."/>
        </authorList>
    </citation>
    <scope>NUCLEOTIDE SEQUENCE [LARGE SCALE GENOMIC DNA]</scope>
    <source>
        <strain evidence="3 4">GH-76</strain>
    </source>
</reference>
<dbReference type="Pfam" id="PF04664">
    <property type="entry name" value="OGFr_N"/>
    <property type="match status" value="1"/>
</dbReference>
<gene>
    <name evidence="3" type="ORF">V5O48_000844</name>
</gene>
<dbReference type="Proteomes" id="UP001465976">
    <property type="component" value="Unassembled WGS sequence"/>
</dbReference>
<keyword evidence="4" id="KW-1185">Reference proteome</keyword>
<sequence>MPSTLPRDIQEFLDQYPGGTNDKSRSANLKFYANERPCRPDNLLIDELHEQWWGDYEVLEYNHGYIQWLFPIREHGMNFQSQPLQPHELEGMKANPKIIERLRKSYELMLDFYGMKLVSEETGEISRSENFKPRYRNLVRASHNNLRISRILKCLSEFGLERLNAGFLLHILNEQSEFQMVDTGGIRSSMDRWWANCIRDDAERNWIAEEIERVRARDGHIFTTDMYKKALSNRRAEGVFPAHISNP</sequence>